<dbReference type="InterPro" id="IPR006139">
    <property type="entry name" value="D-isomer_2_OHA_DH_cat_dom"/>
</dbReference>
<dbReference type="AlphaFoldDB" id="A0AAV5EQP4"/>
<evidence type="ECO:0000256" key="1">
    <source>
        <dbReference type="ARBA" id="ARBA00023002"/>
    </source>
</evidence>
<dbReference type="Gene3D" id="3.40.50.720">
    <property type="entry name" value="NAD(P)-binding Rossmann-like Domain"/>
    <property type="match status" value="3"/>
</dbReference>
<comment type="similarity">
    <text evidence="2">Belongs to the D-isomer specific 2-hydroxyacid dehydrogenase family.</text>
</comment>
<evidence type="ECO:0000313" key="5">
    <source>
        <dbReference type="EMBL" id="GJN24921.1"/>
    </source>
</evidence>
<dbReference type="PROSITE" id="PS00671">
    <property type="entry name" value="D_2_HYDROXYACID_DH_3"/>
    <property type="match status" value="1"/>
</dbReference>
<evidence type="ECO:0000313" key="6">
    <source>
        <dbReference type="Proteomes" id="UP001054889"/>
    </source>
</evidence>
<dbReference type="PANTHER" id="PTHR42938:SF25">
    <property type="entry name" value="D-ISOMER SPECIFIC 2-HYDROXYACID DEHYDROGENASE FAMILY PROTEIN"/>
    <property type="match status" value="1"/>
</dbReference>
<dbReference type="EMBL" id="BQKI01000077">
    <property type="protein sequence ID" value="GJN24921.1"/>
    <property type="molecule type" value="Genomic_DNA"/>
</dbReference>
<dbReference type="Pfam" id="PF02826">
    <property type="entry name" value="2-Hacid_dh_C"/>
    <property type="match status" value="1"/>
</dbReference>
<dbReference type="SUPFAM" id="SSF52283">
    <property type="entry name" value="Formate/glycerate dehydrogenase catalytic domain-like"/>
    <property type="match status" value="1"/>
</dbReference>
<dbReference type="Proteomes" id="UP001054889">
    <property type="component" value="Unassembled WGS sequence"/>
</dbReference>
<proteinExistence type="inferred from homology"/>
<sequence length="430" mass="47450">MTAGPLVSQSSALQWIWFPPSAPAGAERQDSSNCLQQTCVTLLVLYGQRKIGSQASTLHRLLAAPFRSRRREPPSRFLLLQARYFPPPPLTLPFPLFLDLSACFPAVAPTDFALFAVWRGGLRPNFLAAVDLGPWLLFSYYMDSYSSGMTDSSGSNGHDAVTRVLFCGPYWPAATNYTKEYLQNYPFIQVDEVGLEQVPDVIHNYNLCVVKNRRIDSDIIVKATQMKIIMQYGVGLEGVDVKAATEHKIKIARIPGSTTGNAVSCAEMAIYLTLGILRKQKEMDTAVIQKDLGVPVGDTIFGKTVGIVDHKFVSSMKKGSYLVNIARGRLLDYQAVFDHLQSGHLGGLGIDVAWMEPFDPEDPILKFPNVIITPHVAGVTEYSYRTMAKVCSYFLHDPVTVTFSLSMQVVGDTALQLHSGEPFTGIEFVN</sequence>
<name>A0AAV5EQP4_ELECO</name>
<dbReference type="PANTHER" id="PTHR42938">
    <property type="entry name" value="FORMATE DEHYDROGENASE 1"/>
    <property type="match status" value="1"/>
</dbReference>
<accession>A0AAV5EQP4</accession>
<keyword evidence="1 2" id="KW-0560">Oxidoreductase</keyword>
<dbReference type="SUPFAM" id="SSF51735">
    <property type="entry name" value="NAD(P)-binding Rossmann-fold domains"/>
    <property type="match status" value="1"/>
</dbReference>
<evidence type="ECO:0000259" key="4">
    <source>
        <dbReference type="Pfam" id="PF02826"/>
    </source>
</evidence>
<dbReference type="GO" id="GO:0051287">
    <property type="term" value="F:NAD binding"/>
    <property type="evidence" value="ECO:0007669"/>
    <property type="project" value="InterPro"/>
</dbReference>
<feature type="domain" description="D-isomer specific 2-hydroxyacid dehydrogenase catalytic" evidence="3">
    <location>
        <begin position="175"/>
        <end position="389"/>
    </location>
</feature>
<gene>
    <name evidence="5" type="primary">gb12699</name>
    <name evidence="5" type="ORF">PR202_gb12699</name>
</gene>
<dbReference type="Pfam" id="PF00389">
    <property type="entry name" value="2-Hacid_dh"/>
    <property type="match status" value="1"/>
</dbReference>
<reference evidence="5" key="1">
    <citation type="journal article" date="2018" name="DNA Res.">
        <title>Multiple hybrid de novo genome assembly of finger millet, an orphan allotetraploid crop.</title>
        <authorList>
            <person name="Hatakeyama M."/>
            <person name="Aluri S."/>
            <person name="Balachadran M.T."/>
            <person name="Sivarajan S.R."/>
            <person name="Patrignani A."/>
            <person name="Gruter S."/>
            <person name="Poveda L."/>
            <person name="Shimizu-Inatsugi R."/>
            <person name="Baeten J."/>
            <person name="Francoijs K.J."/>
            <person name="Nataraja K.N."/>
            <person name="Reddy Y.A.N."/>
            <person name="Phadnis S."/>
            <person name="Ravikumar R.L."/>
            <person name="Schlapbach R."/>
            <person name="Sreeman S.M."/>
            <person name="Shimizu K.K."/>
        </authorList>
    </citation>
    <scope>NUCLEOTIDE SEQUENCE</scope>
</reference>
<feature type="domain" description="D-isomer specific 2-hydroxyacid dehydrogenase NAD-binding" evidence="4">
    <location>
        <begin position="303"/>
        <end position="377"/>
    </location>
</feature>
<dbReference type="InterPro" id="IPR036291">
    <property type="entry name" value="NAD(P)-bd_dom_sf"/>
</dbReference>
<evidence type="ECO:0000259" key="3">
    <source>
        <dbReference type="Pfam" id="PF00389"/>
    </source>
</evidence>
<evidence type="ECO:0000256" key="2">
    <source>
        <dbReference type="RuleBase" id="RU003719"/>
    </source>
</evidence>
<dbReference type="InterPro" id="IPR029753">
    <property type="entry name" value="D-isomer_DH_CS"/>
</dbReference>
<dbReference type="GO" id="GO:0004617">
    <property type="term" value="F:phosphoglycerate dehydrogenase activity"/>
    <property type="evidence" value="ECO:0007669"/>
    <property type="project" value="TreeGrafter"/>
</dbReference>
<organism evidence="5 6">
    <name type="scientific">Eleusine coracana subsp. coracana</name>
    <dbReference type="NCBI Taxonomy" id="191504"/>
    <lineage>
        <taxon>Eukaryota</taxon>
        <taxon>Viridiplantae</taxon>
        <taxon>Streptophyta</taxon>
        <taxon>Embryophyta</taxon>
        <taxon>Tracheophyta</taxon>
        <taxon>Spermatophyta</taxon>
        <taxon>Magnoliopsida</taxon>
        <taxon>Liliopsida</taxon>
        <taxon>Poales</taxon>
        <taxon>Poaceae</taxon>
        <taxon>PACMAD clade</taxon>
        <taxon>Chloridoideae</taxon>
        <taxon>Cynodonteae</taxon>
        <taxon>Eleusininae</taxon>
        <taxon>Eleusine</taxon>
    </lineage>
</organism>
<keyword evidence="6" id="KW-1185">Reference proteome</keyword>
<reference evidence="5" key="2">
    <citation type="submission" date="2021-12" db="EMBL/GenBank/DDBJ databases">
        <title>Resequencing data analysis of finger millet.</title>
        <authorList>
            <person name="Hatakeyama M."/>
            <person name="Aluri S."/>
            <person name="Balachadran M.T."/>
            <person name="Sivarajan S.R."/>
            <person name="Poveda L."/>
            <person name="Shimizu-Inatsugi R."/>
            <person name="Schlapbach R."/>
            <person name="Sreeman S.M."/>
            <person name="Shimizu K.K."/>
        </authorList>
    </citation>
    <scope>NUCLEOTIDE SEQUENCE</scope>
</reference>
<protein>
    <submittedName>
        <fullName evidence="5">Uncharacterized protein</fullName>
    </submittedName>
</protein>
<comment type="caution">
    <text evidence="5">The sequence shown here is derived from an EMBL/GenBank/DDBJ whole genome shotgun (WGS) entry which is preliminary data.</text>
</comment>
<dbReference type="InterPro" id="IPR006140">
    <property type="entry name" value="D-isomer_DH_NAD-bd"/>
</dbReference>